<accession>A0A0E9XAR5</accession>
<dbReference type="EMBL" id="GBXM01009031">
    <property type="protein sequence ID" value="JAH99546.1"/>
    <property type="molecule type" value="Transcribed_RNA"/>
</dbReference>
<feature type="region of interest" description="Disordered" evidence="1">
    <location>
        <begin position="18"/>
        <end position="40"/>
    </location>
</feature>
<sequence length="40" mass="4157">MNPKMGGATVCSQSLTCKDQSKDCSPQQTSAIGSQSASHR</sequence>
<proteinExistence type="predicted"/>
<name>A0A0E9XAR5_ANGAN</name>
<organism evidence="2">
    <name type="scientific">Anguilla anguilla</name>
    <name type="common">European freshwater eel</name>
    <name type="synonym">Muraena anguilla</name>
    <dbReference type="NCBI Taxonomy" id="7936"/>
    <lineage>
        <taxon>Eukaryota</taxon>
        <taxon>Metazoa</taxon>
        <taxon>Chordata</taxon>
        <taxon>Craniata</taxon>
        <taxon>Vertebrata</taxon>
        <taxon>Euteleostomi</taxon>
        <taxon>Actinopterygii</taxon>
        <taxon>Neopterygii</taxon>
        <taxon>Teleostei</taxon>
        <taxon>Anguilliformes</taxon>
        <taxon>Anguillidae</taxon>
        <taxon>Anguilla</taxon>
    </lineage>
</organism>
<reference evidence="2" key="1">
    <citation type="submission" date="2014-11" db="EMBL/GenBank/DDBJ databases">
        <authorList>
            <person name="Amaro Gonzalez C."/>
        </authorList>
    </citation>
    <scope>NUCLEOTIDE SEQUENCE</scope>
</reference>
<evidence type="ECO:0000313" key="2">
    <source>
        <dbReference type="EMBL" id="JAH99546.1"/>
    </source>
</evidence>
<protein>
    <submittedName>
        <fullName evidence="2">Uncharacterized protein</fullName>
    </submittedName>
</protein>
<evidence type="ECO:0000256" key="1">
    <source>
        <dbReference type="SAM" id="MobiDB-lite"/>
    </source>
</evidence>
<reference evidence="2" key="2">
    <citation type="journal article" date="2015" name="Fish Shellfish Immunol.">
        <title>Early steps in the European eel (Anguilla anguilla)-Vibrio vulnificus interaction in the gills: Role of the RtxA13 toxin.</title>
        <authorList>
            <person name="Callol A."/>
            <person name="Pajuelo D."/>
            <person name="Ebbesson L."/>
            <person name="Teles M."/>
            <person name="MacKenzie S."/>
            <person name="Amaro C."/>
        </authorList>
    </citation>
    <scope>NUCLEOTIDE SEQUENCE</scope>
</reference>
<dbReference type="AlphaFoldDB" id="A0A0E9XAR5"/>